<proteinExistence type="inferred from homology"/>
<keyword evidence="7" id="KW-1185">Reference proteome</keyword>
<dbReference type="OrthoDB" id="9802947at2"/>
<dbReference type="HOGENOM" id="CLU_005391_0_0_5"/>
<organism evidence="6 7">
    <name type="scientific">Sphingopyxis fribergensis</name>
    <dbReference type="NCBI Taxonomy" id="1515612"/>
    <lineage>
        <taxon>Bacteria</taxon>
        <taxon>Pseudomonadati</taxon>
        <taxon>Pseudomonadota</taxon>
        <taxon>Alphaproteobacteria</taxon>
        <taxon>Sphingomonadales</taxon>
        <taxon>Sphingomonadaceae</taxon>
        <taxon>Sphingopyxis</taxon>
    </lineage>
</organism>
<evidence type="ECO:0000256" key="4">
    <source>
        <dbReference type="RuleBase" id="RU003345"/>
    </source>
</evidence>
<dbReference type="InterPro" id="IPR016162">
    <property type="entry name" value="Ald_DH_N"/>
</dbReference>
<dbReference type="RefSeq" id="WP_039570714.1">
    <property type="nucleotide sequence ID" value="NZ_CP009122.1"/>
</dbReference>
<dbReference type="FunFam" id="3.40.605.10:FF:000007">
    <property type="entry name" value="NAD/NADP-dependent betaine aldehyde dehydrogenase"/>
    <property type="match status" value="1"/>
</dbReference>
<evidence type="ECO:0000259" key="5">
    <source>
        <dbReference type="Pfam" id="PF00171"/>
    </source>
</evidence>
<dbReference type="GO" id="GO:0008957">
    <property type="term" value="F:phenylacetaldehyde dehydrogenase (NAD+) activity"/>
    <property type="evidence" value="ECO:0007669"/>
    <property type="project" value="UniProtKB-EC"/>
</dbReference>
<dbReference type="Pfam" id="PF00171">
    <property type="entry name" value="Aldedh"/>
    <property type="match status" value="1"/>
</dbReference>
<dbReference type="InterPro" id="IPR029510">
    <property type="entry name" value="Ald_DH_CS_GLU"/>
</dbReference>
<dbReference type="InterPro" id="IPR016163">
    <property type="entry name" value="Ald_DH_C"/>
</dbReference>
<dbReference type="Gene3D" id="3.40.309.10">
    <property type="entry name" value="Aldehyde Dehydrogenase, Chain A, domain 2"/>
    <property type="match status" value="1"/>
</dbReference>
<accession>A0A0A7PB40</accession>
<evidence type="ECO:0000313" key="7">
    <source>
        <dbReference type="Proteomes" id="UP000030907"/>
    </source>
</evidence>
<keyword evidence="2 4" id="KW-0560">Oxidoreductase</keyword>
<dbReference type="KEGG" id="sphk:SKP52_01035"/>
<evidence type="ECO:0000256" key="2">
    <source>
        <dbReference type="ARBA" id="ARBA00023002"/>
    </source>
</evidence>
<dbReference type="EMBL" id="CP009122">
    <property type="protein sequence ID" value="AJA07149.1"/>
    <property type="molecule type" value="Genomic_DNA"/>
</dbReference>
<comment type="similarity">
    <text evidence="1 4">Belongs to the aldehyde dehydrogenase family.</text>
</comment>
<dbReference type="EC" id="1.2.1.39" evidence="6"/>
<feature type="domain" description="Aldehyde dehydrogenase" evidence="5">
    <location>
        <begin position="30"/>
        <end position="496"/>
    </location>
</feature>
<reference evidence="6 7" key="1">
    <citation type="journal article" date="2015" name="Int. J. Syst. Evol. Microbiol.">
        <title>Description of Sphingopyxis fribergensis sp. nov. - a soil bacterium with the ability to degrade styrene and phenylacetic acid.</title>
        <authorList>
            <person name="Oelschlagel M."/>
            <person name="Ruckert C."/>
            <person name="Kalinowski J."/>
            <person name="Schmidt G."/>
            <person name="Schlomann M."/>
            <person name="Tischler D."/>
        </authorList>
    </citation>
    <scope>NUCLEOTIDE SEQUENCE [LARGE SCALE GENOMIC DNA]</scope>
    <source>
        <strain evidence="6 7">Kp5.2</strain>
    </source>
</reference>
<evidence type="ECO:0000256" key="1">
    <source>
        <dbReference type="ARBA" id="ARBA00009986"/>
    </source>
</evidence>
<dbReference type="Proteomes" id="UP000030907">
    <property type="component" value="Chromosome"/>
</dbReference>
<dbReference type="Gene3D" id="3.40.605.10">
    <property type="entry name" value="Aldehyde Dehydrogenase, Chain A, domain 1"/>
    <property type="match status" value="1"/>
</dbReference>
<dbReference type="PANTHER" id="PTHR11699">
    <property type="entry name" value="ALDEHYDE DEHYDROGENASE-RELATED"/>
    <property type="match status" value="1"/>
</dbReference>
<evidence type="ECO:0000256" key="3">
    <source>
        <dbReference type="PROSITE-ProRule" id="PRU10007"/>
    </source>
</evidence>
<dbReference type="InterPro" id="IPR016161">
    <property type="entry name" value="Ald_DH/histidinol_DH"/>
</dbReference>
<dbReference type="PROSITE" id="PS00070">
    <property type="entry name" value="ALDEHYDE_DEHYDR_CYS"/>
    <property type="match status" value="1"/>
</dbReference>
<dbReference type="STRING" id="1515612.SKP52_01035"/>
<feature type="active site" evidence="3">
    <location>
        <position position="273"/>
    </location>
</feature>
<protein>
    <submittedName>
        <fullName evidence="6">Phenylacetaldehyde dehydrogenase</fullName>
        <ecNumber evidence="6">1.2.1.39</ecNumber>
    </submittedName>
</protein>
<evidence type="ECO:0000313" key="6">
    <source>
        <dbReference type="EMBL" id="AJA07149.1"/>
    </source>
</evidence>
<gene>
    <name evidence="6" type="primary">feaB</name>
    <name evidence="6" type="ORF">SKP52_01035</name>
</gene>
<sequence>MATAQSYVTPLSAVSTFIGHDHGLFIDGDWRAAKGTERLDVFDPSTGEPIASVANASPDDVDHAVRAAHKAFESGVWSGIAPAERERLLLKFADLVEANAEELAQIETLNQGKSINISRFVDVGGAPAYMRYVAGLTTKITGETFDVSIGAIPGARFTASTRREPIGVVGAIAPWNFPMMIGLWKIMPALAAGCTVVLKPSEVTPLTSLRLASLAKEAGLPAGVLNVITGDGKAGKALVDHPLVAKITFTGSTATGKAIARSASDRLLRTSLELGGKNPAIFLADAPIEQAVQGAILGGFFNNGQVCAASSRLYIARAIYDPFIKALAHAVDGMTMGPGLDTAAQINPVVSLQHRAKILDHIARARQDGAQIVAGGESPDRAGYYVRPTVVVGAGAQLAISRQEVFGPLVTVTPFDDEDEAINLANDTEMGLTASLWTNDLKKTMDLVPRIKAGTVWVNCHNLIDPNMPFGGYKESGIGRDFGIHSLDGYSEVKSVCIAH</sequence>
<dbReference type="FunFam" id="3.40.309.10:FF:000012">
    <property type="entry name" value="Betaine aldehyde dehydrogenase"/>
    <property type="match status" value="1"/>
</dbReference>
<dbReference type="InterPro" id="IPR015590">
    <property type="entry name" value="Aldehyde_DH_dom"/>
</dbReference>
<dbReference type="InterPro" id="IPR016160">
    <property type="entry name" value="Ald_DH_CS_CYS"/>
</dbReference>
<name>A0A0A7PB40_9SPHN</name>
<dbReference type="AlphaFoldDB" id="A0A0A7PB40"/>
<dbReference type="SUPFAM" id="SSF53720">
    <property type="entry name" value="ALDH-like"/>
    <property type="match status" value="1"/>
</dbReference>
<dbReference type="PROSITE" id="PS00687">
    <property type="entry name" value="ALDEHYDE_DEHYDR_GLU"/>
    <property type="match status" value="1"/>
</dbReference>